<protein>
    <submittedName>
        <fullName evidence="7">AAA family ATPase</fullName>
    </submittedName>
</protein>
<keyword evidence="5" id="KW-0472">Membrane</keyword>
<dbReference type="GO" id="GO:0005829">
    <property type="term" value="C:cytosol"/>
    <property type="evidence" value="ECO:0007669"/>
    <property type="project" value="TreeGrafter"/>
</dbReference>
<dbReference type="AlphaFoldDB" id="A0A941DA27"/>
<dbReference type="Gene3D" id="3.40.50.2300">
    <property type="match status" value="1"/>
</dbReference>
<proteinExistence type="predicted"/>
<evidence type="ECO:0000256" key="2">
    <source>
        <dbReference type="ARBA" id="ARBA00022840"/>
    </source>
</evidence>
<dbReference type="PANTHER" id="PTHR43384:SF6">
    <property type="entry name" value="SEPTUM SITE-DETERMINING PROTEIN MIND HOMOLOG, CHLOROPLASTIC"/>
    <property type="match status" value="1"/>
</dbReference>
<dbReference type="GO" id="GO:0000160">
    <property type="term" value="P:phosphorelay signal transduction system"/>
    <property type="evidence" value="ECO:0007669"/>
    <property type="project" value="InterPro"/>
</dbReference>
<keyword evidence="8" id="KW-1185">Reference proteome</keyword>
<dbReference type="Gene3D" id="3.40.50.300">
    <property type="entry name" value="P-loop containing nucleotide triphosphate hydrolases"/>
    <property type="match status" value="1"/>
</dbReference>
<evidence type="ECO:0000313" key="8">
    <source>
        <dbReference type="Proteomes" id="UP000677016"/>
    </source>
</evidence>
<keyword evidence="5" id="KW-1133">Transmembrane helix</keyword>
<accession>A0A941DA27</accession>
<dbReference type="Proteomes" id="UP000677016">
    <property type="component" value="Unassembled WGS sequence"/>
</dbReference>
<evidence type="ECO:0000256" key="4">
    <source>
        <dbReference type="SAM" id="MobiDB-lite"/>
    </source>
</evidence>
<gene>
    <name evidence="7" type="ORF">KC207_04940</name>
</gene>
<dbReference type="Pfam" id="PF00072">
    <property type="entry name" value="Response_reg"/>
    <property type="match status" value="1"/>
</dbReference>
<organism evidence="7 8">
    <name type="scientific">Phycicoccus avicenniae</name>
    <dbReference type="NCBI Taxonomy" id="2828860"/>
    <lineage>
        <taxon>Bacteria</taxon>
        <taxon>Bacillati</taxon>
        <taxon>Actinomycetota</taxon>
        <taxon>Actinomycetes</taxon>
        <taxon>Micrococcales</taxon>
        <taxon>Intrasporangiaceae</taxon>
        <taxon>Phycicoccus</taxon>
    </lineage>
</organism>
<sequence>MRILIGMSNGTVESDLRSLLDELDGTEVVGVAQSSSMVLDYASRIDPDVVILHEHLGPEPVAQTIRDLGTRFPSVAVLQISGERTDATVIRAMEAGARGVIGHPFAFDDLSAKITQAGDWARHMKNILAGAIAQASSARGKVLAFVGAKGGVGTTTLALHVAIDHLTANPDRRVCVVDLDLEKGDVSAVLEVRQAVSIADLAKVHQDLSSTTVNDAIVQHECGLNLLLSPADVRHTEIITAEALRPIFALLRREFDLIVVDGGGSVSPSQATVLELADEAVVVTTADVLAVRAMRKRVLAWEALGVTDERALRVLVNKVDKTSIFPASAVEQLTTASVLESTVPLSVRALEPAMNERDPRAVTEVAWWKLMTAVRRDLDLETAAVEKTPKGGRMRGTRATTPTEPTPADEAAAVATAQATADAADEASDGAGPDAEPASRPAGRRRIRERGQLSLENVVMLPFALLIALAAWQVVVIGLTFVMSGNAAAAAAREYSVSGNRSAAEAEARRSTPMGFDDLGVSVSGNDVTVRMRIPMAGPRNIGFPQELSSTRGMVSER</sequence>
<feature type="transmembrane region" description="Helical" evidence="5">
    <location>
        <begin position="459"/>
        <end position="483"/>
    </location>
</feature>
<dbReference type="InterPro" id="IPR001789">
    <property type="entry name" value="Sig_transdc_resp-reg_receiver"/>
</dbReference>
<dbReference type="EMBL" id="JAGSNF010000004">
    <property type="protein sequence ID" value="MBR7742632.1"/>
    <property type="molecule type" value="Genomic_DNA"/>
</dbReference>
<dbReference type="SUPFAM" id="SSF52540">
    <property type="entry name" value="P-loop containing nucleoside triphosphate hydrolases"/>
    <property type="match status" value="1"/>
</dbReference>
<evidence type="ECO:0000256" key="3">
    <source>
        <dbReference type="PROSITE-ProRule" id="PRU00169"/>
    </source>
</evidence>
<feature type="domain" description="Response regulatory" evidence="6">
    <location>
        <begin position="2"/>
        <end position="118"/>
    </location>
</feature>
<evidence type="ECO:0000313" key="7">
    <source>
        <dbReference type="EMBL" id="MBR7742632.1"/>
    </source>
</evidence>
<dbReference type="PANTHER" id="PTHR43384">
    <property type="entry name" value="SEPTUM SITE-DETERMINING PROTEIN MIND HOMOLOG, CHLOROPLASTIC-RELATED"/>
    <property type="match status" value="1"/>
</dbReference>
<evidence type="ECO:0000259" key="6">
    <source>
        <dbReference type="PROSITE" id="PS50110"/>
    </source>
</evidence>
<dbReference type="InterPro" id="IPR050625">
    <property type="entry name" value="ParA/MinD_ATPase"/>
</dbReference>
<feature type="region of interest" description="Disordered" evidence="4">
    <location>
        <begin position="384"/>
        <end position="445"/>
    </location>
</feature>
<dbReference type="RefSeq" id="WP_211601788.1">
    <property type="nucleotide sequence ID" value="NZ_JAGSNF010000004.1"/>
</dbReference>
<comment type="caution">
    <text evidence="7">The sequence shown here is derived from an EMBL/GenBank/DDBJ whole genome shotgun (WGS) entry which is preliminary data.</text>
</comment>
<keyword evidence="5" id="KW-0812">Transmembrane</keyword>
<reference evidence="7" key="1">
    <citation type="submission" date="2021-04" db="EMBL/GenBank/DDBJ databases">
        <title>Phycicoccus avicenniae sp. nov., a novel endophytic actinomycetes isolated from branch of Avicennia mariana.</title>
        <authorList>
            <person name="Tuo L."/>
        </authorList>
    </citation>
    <scope>NUCLEOTIDE SEQUENCE</scope>
    <source>
        <strain evidence="7">BSK3Z-2</strain>
    </source>
</reference>
<dbReference type="GO" id="GO:0005524">
    <property type="term" value="F:ATP binding"/>
    <property type="evidence" value="ECO:0007669"/>
    <property type="project" value="UniProtKB-KW"/>
</dbReference>
<dbReference type="InterPro" id="IPR011006">
    <property type="entry name" value="CheY-like_superfamily"/>
</dbReference>
<dbReference type="GO" id="GO:0051782">
    <property type="term" value="P:negative regulation of cell division"/>
    <property type="evidence" value="ECO:0007669"/>
    <property type="project" value="TreeGrafter"/>
</dbReference>
<keyword evidence="2" id="KW-0067">ATP-binding</keyword>
<dbReference type="InterPro" id="IPR027417">
    <property type="entry name" value="P-loop_NTPase"/>
</dbReference>
<evidence type="ECO:0000256" key="1">
    <source>
        <dbReference type="ARBA" id="ARBA00022741"/>
    </source>
</evidence>
<name>A0A941DA27_9MICO</name>
<keyword evidence="1" id="KW-0547">Nucleotide-binding</keyword>
<dbReference type="GO" id="GO:0016887">
    <property type="term" value="F:ATP hydrolysis activity"/>
    <property type="evidence" value="ECO:0007669"/>
    <property type="project" value="TreeGrafter"/>
</dbReference>
<feature type="compositionally biased region" description="Low complexity" evidence="4">
    <location>
        <begin position="399"/>
        <end position="422"/>
    </location>
</feature>
<dbReference type="PROSITE" id="PS50110">
    <property type="entry name" value="RESPONSE_REGULATORY"/>
    <property type="match status" value="1"/>
</dbReference>
<comment type="caution">
    <text evidence="3">Lacks conserved residue(s) required for the propagation of feature annotation.</text>
</comment>
<dbReference type="SUPFAM" id="SSF52172">
    <property type="entry name" value="CheY-like"/>
    <property type="match status" value="1"/>
</dbReference>
<evidence type="ECO:0000256" key="5">
    <source>
        <dbReference type="SAM" id="Phobius"/>
    </source>
</evidence>
<dbReference type="InterPro" id="IPR025669">
    <property type="entry name" value="AAA_dom"/>
</dbReference>
<dbReference type="GO" id="GO:0009898">
    <property type="term" value="C:cytoplasmic side of plasma membrane"/>
    <property type="evidence" value="ECO:0007669"/>
    <property type="project" value="TreeGrafter"/>
</dbReference>
<dbReference type="Pfam" id="PF13614">
    <property type="entry name" value="AAA_31"/>
    <property type="match status" value="1"/>
</dbReference>